<keyword evidence="2" id="KW-0812">Transmembrane</keyword>
<feature type="transmembrane region" description="Helical" evidence="2">
    <location>
        <begin position="117"/>
        <end position="141"/>
    </location>
</feature>
<evidence type="ECO:0000256" key="2">
    <source>
        <dbReference type="SAM" id="Phobius"/>
    </source>
</evidence>
<evidence type="ECO:0000313" key="3">
    <source>
        <dbReference type="EMBL" id="WAR27782.1"/>
    </source>
</evidence>
<sequence length="147" mass="15636">MSKFRESSTDKAPPAGGLPEPDQKRKWVNLAQLDGPLDDALADRLAYKPALRFHGLTGGLWGQGISGAPSILSERPPSYNAVDPLSPRDAYSTSDQGSVFNSIPAISRLKLRRRNTLAVVVVAIGLLAAVAAISGLVLHFLHPKGIC</sequence>
<keyword evidence="4" id="KW-1185">Reference proteome</keyword>
<accession>A0ABY7G1J6</accession>
<protein>
    <submittedName>
        <fullName evidence="3">Uncharacterized protein</fullName>
    </submittedName>
</protein>
<name>A0ABY7G1J6_MYAAR</name>
<proteinExistence type="predicted"/>
<evidence type="ECO:0000313" key="4">
    <source>
        <dbReference type="Proteomes" id="UP001164746"/>
    </source>
</evidence>
<gene>
    <name evidence="3" type="ORF">MAR_013486</name>
</gene>
<keyword evidence="2" id="KW-1133">Transmembrane helix</keyword>
<dbReference type="Proteomes" id="UP001164746">
    <property type="component" value="Chromosome 15"/>
</dbReference>
<reference evidence="3" key="1">
    <citation type="submission" date="2022-11" db="EMBL/GenBank/DDBJ databases">
        <title>Centuries of genome instability and evolution in soft-shell clam transmissible cancer (bioRxiv).</title>
        <authorList>
            <person name="Hart S.F.M."/>
            <person name="Yonemitsu M.A."/>
            <person name="Giersch R.M."/>
            <person name="Beal B.F."/>
            <person name="Arriagada G."/>
            <person name="Davis B.W."/>
            <person name="Ostrander E.A."/>
            <person name="Goff S.P."/>
            <person name="Metzger M.J."/>
        </authorList>
    </citation>
    <scope>NUCLEOTIDE SEQUENCE</scope>
    <source>
        <strain evidence="3">MELC-2E11</strain>
        <tissue evidence="3">Siphon/mantle</tissue>
    </source>
</reference>
<organism evidence="3 4">
    <name type="scientific">Mya arenaria</name>
    <name type="common">Soft-shell clam</name>
    <dbReference type="NCBI Taxonomy" id="6604"/>
    <lineage>
        <taxon>Eukaryota</taxon>
        <taxon>Metazoa</taxon>
        <taxon>Spiralia</taxon>
        <taxon>Lophotrochozoa</taxon>
        <taxon>Mollusca</taxon>
        <taxon>Bivalvia</taxon>
        <taxon>Autobranchia</taxon>
        <taxon>Heteroconchia</taxon>
        <taxon>Euheterodonta</taxon>
        <taxon>Imparidentia</taxon>
        <taxon>Neoheterodontei</taxon>
        <taxon>Myida</taxon>
        <taxon>Myoidea</taxon>
        <taxon>Myidae</taxon>
        <taxon>Mya</taxon>
    </lineage>
</organism>
<feature type="region of interest" description="Disordered" evidence="1">
    <location>
        <begin position="1"/>
        <end position="26"/>
    </location>
</feature>
<dbReference type="EMBL" id="CP111026">
    <property type="protein sequence ID" value="WAR27782.1"/>
    <property type="molecule type" value="Genomic_DNA"/>
</dbReference>
<evidence type="ECO:0000256" key="1">
    <source>
        <dbReference type="SAM" id="MobiDB-lite"/>
    </source>
</evidence>
<keyword evidence="2" id="KW-0472">Membrane</keyword>